<dbReference type="Proteomes" id="UP000814033">
    <property type="component" value="Unassembled WGS sequence"/>
</dbReference>
<organism evidence="1 2">
    <name type="scientific">Auriscalpium vulgare</name>
    <dbReference type="NCBI Taxonomy" id="40419"/>
    <lineage>
        <taxon>Eukaryota</taxon>
        <taxon>Fungi</taxon>
        <taxon>Dikarya</taxon>
        <taxon>Basidiomycota</taxon>
        <taxon>Agaricomycotina</taxon>
        <taxon>Agaricomycetes</taxon>
        <taxon>Russulales</taxon>
        <taxon>Auriscalpiaceae</taxon>
        <taxon>Auriscalpium</taxon>
    </lineage>
</organism>
<protein>
    <submittedName>
        <fullName evidence="1">Uncharacterized protein</fullName>
    </submittedName>
</protein>
<dbReference type="EMBL" id="MU276433">
    <property type="protein sequence ID" value="KAI0038701.1"/>
    <property type="molecule type" value="Genomic_DNA"/>
</dbReference>
<keyword evidence="2" id="KW-1185">Reference proteome</keyword>
<evidence type="ECO:0000313" key="1">
    <source>
        <dbReference type="EMBL" id="KAI0038701.1"/>
    </source>
</evidence>
<name>A0ACB8R563_9AGAM</name>
<sequence length="375" mass="43018">MTSPPSEIALTIARFASALYPAQADGVSALGKVRLVCRGFYAEARLPSKAVRVRYGPALEKLFRCVIDHYNIMKKADKFNALRFGQIYLLQVESEYFWESMDSDIATTAITHMHNLTELNLVWAGAQGLGELCRVKAIASWWSKVTKTMVRDGRGRSRRGGLRKLRMEVYLGDAWQIYPWNNNDWPIIVSTFGRLRAIDLQSAFYMCPDVNDIHQDDDDSDFDSDEIADVVNQPSPMFPALSHRLGWEYAVVDSSSKYLPSLRRIRMHYGKMGNRYLWDKDDAGYAGVRALWKRGRSSSENKELTIWRRVNEERPLGLSVTCEQYDMLPTLNMHKANAWPRIIRDYQGGYVKDPDDSGAEDELDIPEAYVNWTEF</sequence>
<accession>A0ACB8R563</accession>
<comment type="caution">
    <text evidence="1">The sequence shown here is derived from an EMBL/GenBank/DDBJ whole genome shotgun (WGS) entry which is preliminary data.</text>
</comment>
<reference evidence="1" key="2">
    <citation type="journal article" date="2022" name="New Phytol.">
        <title>Evolutionary transition to the ectomycorrhizal habit in the genomes of a hyperdiverse lineage of mushroom-forming fungi.</title>
        <authorList>
            <person name="Looney B."/>
            <person name="Miyauchi S."/>
            <person name="Morin E."/>
            <person name="Drula E."/>
            <person name="Courty P.E."/>
            <person name="Kohler A."/>
            <person name="Kuo A."/>
            <person name="LaButti K."/>
            <person name="Pangilinan J."/>
            <person name="Lipzen A."/>
            <person name="Riley R."/>
            <person name="Andreopoulos W."/>
            <person name="He G."/>
            <person name="Johnson J."/>
            <person name="Nolan M."/>
            <person name="Tritt A."/>
            <person name="Barry K.W."/>
            <person name="Grigoriev I.V."/>
            <person name="Nagy L.G."/>
            <person name="Hibbett D."/>
            <person name="Henrissat B."/>
            <person name="Matheny P.B."/>
            <person name="Labbe J."/>
            <person name="Martin F.M."/>
        </authorList>
    </citation>
    <scope>NUCLEOTIDE SEQUENCE</scope>
    <source>
        <strain evidence="1">FP105234-sp</strain>
    </source>
</reference>
<evidence type="ECO:0000313" key="2">
    <source>
        <dbReference type="Proteomes" id="UP000814033"/>
    </source>
</evidence>
<gene>
    <name evidence="1" type="ORF">FA95DRAFT_1613176</name>
</gene>
<reference evidence="1" key="1">
    <citation type="submission" date="2021-02" db="EMBL/GenBank/DDBJ databases">
        <authorList>
            <consortium name="DOE Joint Genome Institute"/>
            <person name="Ahrendt S."/>
            <person name="Looney B.P."/>
            <person name="Miyauchi S."/>
            <person name="Morin E."/>
            <person name="Drula E."/>
            <person name="Courty P.E."/>
            <person name="Chicoki N."/>
            <person name="Fauchery L."/>
            <person name="Kohler A."/>
            <person name="Kuo A."/>
            <person name="Labutti K."/>
            <person name="Pangilinan J."/>
            <person name="Lipzen A."/>
            <person name="Riley R."/>
            <person name="Andreopoulos W."/>
            <person name="He G."/>
            <person name="Johnson J."/>
            <person name="Barry K.W."/>
            <person name="Grigoriev I.V."/>
            <person name="Nagy L."/>
            <person name="Hibbett D."/>
            <person name="Henrissat B."/>
            <person name="Matheny P.B."/>
            <person name="Labbe J."/>
            <person name="Martin F."/>
        </authorList>
    </citation>
    <scope>NUCLEOTIDE SEQUENCE</scope>
    <source>
        <strain evidence="1">FP105234-sp</strain>
    </source>
</reference>
<proteinExistence type="predicted"/>